<dbReference type="Gene3D" id="2.60.40.3650">
    <property type="match status" value="1"/>
</dbReference>
<accession>W8F4T1</accession>
<dbReference type="Pfam" id="PF05299">
    <property type="entry name" value="Peptidase_M61"/>
    <property type="match status" value="1"/>
</dbReference>
<protein>
    <submittedName>
        <fullName evidence="2">Peptidase M61 domain-containing protein</fullName>
    </submittedName>
</protein>
<name>W8F4T1_9BACT</name>
<dbReference type="PROSITE" id="PS50106">
    <property type="entry name" value="PDZ"/>
    <property type="match status" value="1"/>
</dbReference>
<dbReference type="InterPro" id="IPR040756">
    <property type="entry name" value="Peptidase_M61_N"/>
</dbReference>
<evidence type="ECO:0000313" key="2">
    <source>
        <dbReference type="EMBL" id="AHJ97616.1"/>
    </source>
</evidence>
<dbReference type="InterPro" id="IPR027268">
    <property type="entry name" value="Peptidase_M4/M1_CTD_sf"/>
</dbReference>
<dbReference type="eggNOG" id="COG3975">
    <property type="taxonomic scope" value="Bacteria"/>
</dbReference>
<evidence type="ECO:0000259" key="1">
    <source>
        <dbReference type="PROSITE" id="PS50106"/>
    </source>
</evidence>
<dbReference type="Pfam" id="PF13180">
    <property type="entry name" value="PDZ_2"/>
    <property type="match status" value="1"/>
</dbReference>
<dbReference type="Proteomes" id="UP000019423">
    <property type="component" value="Chromosome"/>
</dbReference>
<dbReference type="HOGENOM" id="CLU_022755_0_0_10"/>
<proteinExistence type="predicted"/>
<dbReference type="PATRIC" id="fig|1227739.3.peg.2235"/>
<feature type="domain" description="PDZ" evidence="1">
    <location>
        <begin position="497"/>
        <end position="578"/>
    </location>
</feature>
<evidence type="ECO:0000313" key="3">
    <source>
        <dbReference type="Proteomes" id="UP000019423"/>
    </source>
</evidence>
<dbReference type="SMART" id="SM00228">
    <property type="entry name" value="PDZ"/>
    <property type="match status" value="1"/>
</dbReference>
<dbReference type="SUPFAM" id="SSF50156">
    <property type="entry name" value="PDZ domain-like"/>
    <property type="match status" value="1"/>
</dbReference>
<dbReference type="InterPro" id="IPR036034">
    <property type="entry name" value="PDZ_sf"/>
</dbReference>
<dbReference type="InterPro" id="IPR007963">
    <property type="entry name" value="Peptidase_M61_catalytic"/>
</dbReference>
<dbReference type="SUPFAM" id="SSF55486">
    <property type="entry name" value="Metalloproteases ('zincins'), catalytic domain"/>
    <property type="match status" value="1"/>
</dbReference>
<dbReference type="InterPro" id="IPR024191">
    <property type="entry name" value="Peptidase_M61"/>
</dbReference>
<reference evidence="2 3" key="1">
    <citation type="submission" date="2014-01" db="EMBL/GenBank/DDBJ databases">
        <title>Complete genome sequence of ionizing-radiation resistance bacterium Hymenobacter swuensis DY53.</title>
        <authorList>
            <person name="Jung J.-H."/>
            <person name="Jeong S.-W."/>
            <person name="Joe M.-H."/>
            <person name="Cho y.-j."/>
            <person name="Kim M.-K."/>
            <person name="Lim S.-Y."/>
        </authorList>
    </citation>
    <scope>NUCLEOTIDE SEQUENCE [LARGE SCALE GENOMIC DNA]</scope>
    <source>
        <strain evidence="2 3">DY53</strain>
    </source>
</reference>
<dbReference type="AlphaFoldDB" id="W8F4T1"/>
<dbReference type="InterPro" id="IPR001478">
    <property type="entry name" value="PDZ"/>
</dbReference>
<sequence length="619" mass="68648">MATRFPGLTLPHSIPLFLMLLIRTRHLAVAALGLLLGSAGSAMAAPVLRYTLAMPAPQTHYFEVEMKLEGFNKAYTDVKMPVWAPGSYLVREFAKNVEGFAATAGGNSLRTEKVSKNTWRVYHPKAKDFTVRYRVYAFELSVRTSFIDAAHGYVNGTSVFMYPADGKELASTLEVKPAQGWSQVSTSLKPAGGTFTFRSGNYDELADSPIEIGNQKLYTFTANGTPHTVAMFGDPKVDEARLTRDMQRVCEEAHQVVGQNPLDRYVFIVHNIDRGTGGLEHLFSTTLSVSRNAYSSEAGWKGFLGLVAHEYFHLWNVKRIRPVALGPFDYDNENYTRMLWVSEGGTEYFSNLIVQRAGFLTPEQYLGDLSNGINRVENTPGNKQQSAAESSFDAWIKYYRPNENSSNTGISYYDKGEVIGAVLDLMIIQETKGQKHLDDVMRYLYDQYYKKQGRGFTDEEYQDAVAKVAGRRFDDFFRRHVYGTETLPYEQALGYAGLKLTTTPAAATDVALGATISPAGGRQTVSSVVRDGSAWQGGLSVGDEVLSLDGARVTDDLNKLVTGRAVGSEVKLLVTREGQIREVTFPLLASAVRRYRIEQAPNPTAEQQAVLAKWLPVKK</sequence>
<organism evidence="2 3">
    <name type="scientific">Hymenobacter swuensis DY53</name>
    <dbReference type="NCBI Taxonomy" id="1227739"/>
    <lineage>
        <taxon>Bacteria</taxon>
        <taxon>Pseudomonadati</taxon>
        <taxon>Bacteroidota</taxon>
        <taxon>Cytophagia</taxon>
        <taxon>Cytophagales</taxon>
        <taxon>Hymenobacteraceae</taxon>
        <taxon>Hymenobacter</taxon>
    </lineage>
</organism>
<dbReference type="EMBL" id="CP007145">
    <property type="protein sequence ID" value="AHJ97616.1"/>
    <property type="molecule type" value="Genomic_DNA"/>
</dbReference>
<dbReference type="Gene3D" id="1.10.390.10">
    <property type="entry name" value="Neutral Protease Domain 2"/>
    <property type="match status" value="1"/>
</dbReference>
<dbReference type="Pfam" id="PF17899">
    <property type="entry name" value="Peptidase_M61_N"/>
    <property type="match status" value="1"/>
</dbReference>
<keyword evidence="3" id="KW-1185">Reference proteome</keyword>
<dbReference type="PIRSF" id="PIRSF016493">
    <property type="entry name" value="Glycyl_aminpptds"/>
    <property type="match status" value="1"/>
</dbReference>
<dbReference type="Gene3D" id="2.30.42.10">
    <property type="match status" value="1"/>
</dbReference>
<gene>
    <name evidence="2" type="ORF">Hsw_2021</name>
</gene>
<dbReference type="KEGG" id="hsw:Hsw_2021"/>